<dbReference type="InterPro" id="IPR014735">
    <property type="entry name" value="Transposase_Tn5-like_N"/>
</dbReference>
<dbReference type="Pfam" id="PF14706">
    <property type="entry name" value="Tnp_DNA_bind"/>
    <property type="match status" value="1"/>
</dbReference>
<dbReference type="SUPFAM" id="SSF53098">
    <property type="entry name" value="Ribonuclease H-like"/>
    <property type="match status" value="1"/>
</dbReference>
<dbReference type="InterPro" id="IPR012337">
    <property type="entry name" value="RNaseH-like_sf"/>
</dbReference>
<dbReference type="PANTHER" id="PTHR37319">
    <property type="entry name" value="TRANSPOSASE"/>
    <property type="match status" value="1"/>
</dbReference>
<dbReference type="Proteomes" id="UP000183174">
    <property type="component" value="Unassembled WGS sequence"/>
</dbReference>
<protein>
    <submittedName>
        <fullName evidence="2">Transposase DNA-binding</fullName>
    </submittedName>
</protein>
<evidence type="ECO:0000313" key="3">
    <source>
        <dbReference type="Proteomes" id="UP000183174"/>
    </source>
</evidence>
<keyword evidence="2" id="KW-0238">DNA-binding</keyword>
<dbReference type="GO" id="GO:0003677">
    <property type="term" value="F:DNA binding"/>
    <property type="evidence" value="ECO:0007669"/>
    <property type="project" value="UniProtKB-KW"/>
</dbReference>
<proteinExistence type="predicted"/>
<dbReference type="Gene3D" id="3.90.350.10">
    <property type="entry name" value="Transposase Inhibitor Protein From Tn5, Chain A, domain 1"/>
    <property type="match status" value="1"/>
</dbReference>
<sequence>MGQRIPLVCQDWANTKAAYRFFSNDRVSEADILAGHFQLTSDRAAAEAIGITKSINGGRDKAGRLRSHTVCGILIHSSLAVTIEGVPLGLAAVKFWTRKTFEGTAALKMKINRPGFPSRERKAFGGWKISSSLATLGSSGTMHPYC</sequence>
<dbReference type="AlphaFoldDB" id="A0A1C3XKN5"/>
<evidence type="ECO:0000259" key="1">
    <source>
        <dbReference type="Pfam" id="PF14706"/>
    </source>
</evidence>
<dbReference type="PANTHER" id="PTHR37319:SF1">
    <property type="entry name" value="TRANSPOSASE TN5 DIMERISATION DOMAIN-CONTAINING PROTEIN"/>
    <property type="match status" value="1"/>
</dbReference>
<accession>A0A1C3XKN5</accession>
<organism evidence="2 3">
    <name type="scientific">Bradyrhizobium yuanmingense</name>
    <dbReference type="NCBI Taxonomy" id="108015"/>
    <lineage>
        <taxon>Bacteria</taxon>
        <taxon>Pseudomonadati</taxon>
        <taxon>Pseudomonadota</taxon>
        <taxon>Alphaproteobacteria</taxon>
        <taxon>Hyphomicrobiales</taxon>
        <taxon>Nitrobacteraceae</taxon>
        <taxon>Bradyrhizobium</taxon>
    </lineage>
</organism>
<dbReference type="InterPro" id="IPR047768">
    <property type="entry name" value="Tn5p-like"/>
</dbReference>
<reference evidence="2 3" key="1">
    <citation type="submission" date="2016-08" db="EMBL/GenBank/DDBJ databases">
        <authorList>
            <person name="Seilhamer J.J."/>
        </authorList>
    </citation>
    <scope>NUCLEOTIDE SEQUENCE [LARGE SCALE GENOMIC DNA]</scope>
    <source>
        <strain evidence="2 3">CCBAU 10071</strain>
    </source>
</reference>
<gene>
    <name evidence="2" type="ORF">GA0061099_10385</name>
</gene>
<evidence type="ECO:0000313" key="2">
    <source>
        <dbReference type="EMBL" id="SCB52695.1"/>
    </source>
</evidence>
<dbReference type="EMBL" id="FMAE01000038">
    <property type="protein sequence ID" value="SCB52695.1"/>
    <property type="molecule type" value="Genomic_DNA"/>
</dbReference>
<dbReference type="RefSeq" id="WP_050996298.1">
    <property type="nucleotide sequence ID" value="NZ_FMAE01000038.1"/>
</dbReference>
<dbReference type="InterPro" id="IPR038215">
    <property type="entry name" value="TN5-like_N_sf"/>
</dbReference>
<feature type="domain" description="Transposase Tn5-like N-terminal" evidence="1">
    <location>
        <begin position="1"/>
        <end position="27"/>
    </location>
</feature>
<dbReference type="Gene3D" id="1.10.246.40">
    <property type="entry name" value="Tn5 transposase, domain 1"/>
    <property type="match status" value="1"/>
</dbReference>
<name>A0A1C3XKN5_9BRAD</name>